<evidence type="ECO:0000313" key="1">
    <source>
        <dbReference type="EMBL" id="ALI58945.1"/>
    </source>
</evidence>
<dbReference type="RefSeq" id="WP_019727238.1">
    <property type="nucleotide sequence ID" value="NZ_CAADOI010000808.1"/>
</dbReference>
<gene>
    <name evidence="1" type="ORF">CCBH4851_00241</name>
</gene>
<dbReference type="EMBL" id="KT454971">
    <property type="protein sequence ID" value="ALI58945.1"/>
    <property type="molecule type" value="Genomic_DNA"/>
</dbReference>
<sequence>MRRALTALGIIAALGLAVVGLVEIFPIVRTLAAWQTGCFG</sequence>
<reference evidence="1" key="1">
    <citation type="submission" date="2015-08" db="EMBL/GenBank/DDBJ databases">
        <title>Pseudomonas aeruginosa strain CCBH4851 chromosome region.</title>
        <authorList>
            <person name="Silveira M.C."/>
            <person name="Carvalho-Assef A.P.D."/>
            <person name="Albano R.M."/>
        </authorList>
    </citation>
    <scope>NUCLEOTIDE SEQUENCE</scope>
    <source>
        <strain evidence="1">CCBH4851</strain>
    </source>
</reference>
<organism evidence="1">
    <name type="scientific">Pseudomonas aeruginosa</name>
    <dbReference type="NCBI Taxonomy" id="287"/>
    <lineage>
        <taxon>Bacteria</taxon>
        <taxon>Pseudomonadati</taxon>
        <taxon>Pseudomonadota</taxon>
        <taxon>Gammaproteobacteria</taxon>
        <taxon>Pseudomonadales</taxon>
        <taxon>Pseudomonadaceae</taxon>
        <taxon>Pseudomonas</taxon>
    </lineage>
</organism>
<dbReference type="PATRIC" id="fig|287.2966.peg.2733"/>
<name>A0A0P0AI99_PSEAI</name>
<dbReference type="AlphaFoldDB" id="A0A0P0AI99"/>
<protein>
    <submittedName>
        <fullName evidence="1">Uncharacterized protein</fullName>
    </submittedName>
</protein>
<accession>A0A0P0AI99</accession>
<proteinExistence type="predicted"/>